<keyword evidence="3" id="KW-1185">Reference proteome</keyword>
<proteinExistence type="predicted"/>
<gene>
    <name evidence="2" type="ORF">RRG08_015113</name>
</gene>
<reference evidence="2" key="1">
    <citation type="journal article" date="2023" name="G3 (Bethesda)">
        <title>A reference genome for the long-term kleptoplast-retaining sea slug Elysia crispata morphotype clarki.</title>
        <authorList>
            <person name="Eastman K.E."/>
            <person name="Pendleton A.L."/>
            <person name="Shaikh M.A."/>
            <person name="Suttiyut T."/>
            <person name="Ogas R."/>
            <person name="Tomko P."/>
            <person name="Gavelis G."/>
            <person name="Widhalm J.R."/>
            <person name="Wisecaver J.H."/>
        </authorList>
    </citation>
    <scope>NUCLEOTIDE SEQUENCE</scope>
    <source>
        <strain evidence="2">ECLA1</strain>
    </source>
</reference>
<dbReference type="EMBL" id="JAWDGP010003940">
    <property type="protein sequence ID" value="KAK3769349.1"/>
    <property type="molecule type" value="Genomic_DNA"/>
</dbReference>
<comment type="caution">
    <text evidence="2">The sequence shown here is derived from an EMBL/GenBank/DDBJ whole genome shotgun (WGS) entry which is preliminary data.</text>
</comment>
<evidence type="ECO:0000256" key="1">
    <source>
        <dbReference type="SAM" id="MobiDB-lite"/>
    </source>
</evidence>
<dbReference type="Proteomes" id="UP001283361">
    <property type="component" value="Unassembled WGS sequence"/>
</dbReference>
<evidence type="ECO:0000313" key="2">
    <source>
        <dbReference type="EMBL" id="KAK3769349.1"/>
    </source>
</evidence>
<dbReference type="AlphaFoldDB" id="A0AAE1DG19"/>
<evidence type="ECO:0000313" key="3">
    <source>
        <dbReference type="Proteomes" id="UP001283361"/>
    </source>
</evidence>
<organism evidence="2 3">
    <name type="scientific">Elysia crispata</name>
    <name type="common">lettuce slug</name>
    <dbReference type="NCBI Taxonomy" id="231223"/>
    <lineage>
        <taxon>Eukaryota</taxon>
        <taxon>Metazoa</taxon>
        <taxon>Spiralia</taxon>
        <taxon>Lophotrochozoa</taxon>
        <taxon>Mollusca</taxon>
        <taxon>Gastropoda</taxon>
        <taxon>Heterobranchia</taxon>
        <taxon>Euthyneura</taxon>
        <taxon>Panpulmonata</taxon>
        <taxon>Sacoglossa</taxon>
        <taxon>Placobranchoidea</taxon>
        <taxon>Plakobranchidae</taxon>
        <taxon>Elysia</taxon>
    </lineage>
</organism>
<accession>A0AAE1DG19</accession>
<feature type="region of interest" description="Disordered" evidence="1">
    <location>
        <begin position="76"/>
        <end position="106"/>
    </location>
</feature>
<protein>
    <submittedName>
        <fullName evidence="2">Uncharacterized protein</fullName>
    </submittedName>
</protein>
<sequence>MRIVAEPSPSRSSPLLKYSEGISLYIPSPSSPPALQVGIPKPIILPHIAYLSASPSRTPSHRLPMSNFHQILSAAHASTARENSPSRALTHKYAEYQTPKIEHQSL</sequence>
<name>A0AAE1DG19_9GAST</name>